<gene>
    <name evidence="5 6" type="primary">LOC120264969</name>
</gene>
<proteinExistence type="inferred from homology"/>
<feature type="repeat" description="PPR" evidence="3">
    <location>
        <begin position="749"/>
        <end position="783"/>
    </location>
</feature>
<feature type="repeat" description="PPR" evidence="3">
    <location>
        <begin position="402"/>
        <end position="436"/>
    </location>
</feature>
<dbReference type="NCBIfam" id="TIGR00756">
    <property type="entry name" value="PPR"/>
    <property type="match status" value="13"/>
</dbReference>
<feature type="repeat" description="PPR" evidence="3">
    <location>
        <begin position="679"/>
        <end position="713"/>
    </location>
</feature>
<evidence type="ECO:0000313" key="4">
    <source>
        <dbReference type="Proteomes" id="UP001515500"/>
    </source>
</evidence>
<feature type="repeat" description="PPR" evidence="3">
    <location>
        <begin position="232"/>
        <end position="266"/>
    </location>
</feature>
<dbReference type="InterPro" id="IPR002885">
    <property type="entry name" value="PPR_rpt"/>
</dbReference>
<dbReference type="RefSeq" id="XP_039128832.1">
    <property type="nucleotide sequence ID" value="XM_039272898.1"/>
</dbReference>
<dbReference type="GeneID" id="120264969"/>
<protein>
    <submittedName>
        <fullName evidence="5 6">Pentatricopeptide repeat-containing protein At5g57250, mitochondrial</fullName>
    </submittedName>
</protein>
<feature type="repeat" description="PPR" evidence="3">
    <location>
        <begin position="437"/>
        <end position="471"/>
    </location>
</feature>
<dbReference type="PANTHER" id="PTHR47939:SF13">
    <property type="entry name" value="OS03G0201400 PROTEIN"/>
    <property type="match status" value="1"/>
</dbReference>
<evidence type="ECO:0000256" key="1">
    <source>
        <dbReference type="ARBA" id="ARBA00007626"/>
    </source>
</evidence>
<dbReference type="RefSeq" id="XP_039128833.1">
    <property type="nucleotide sequence ID" value="XM_039272899.1"/>
</dbReference>
<keyword evidence="2" id="KW-0677">Repeat</keyword>
<keyword evidence="4" id="KW-1185">Reference proteome</keyword>
<reference evidence="5 6" key="1">
    <citation type="submission" date="2025-04" db="UniProtKB">
        <authorList>
            <consortium name="RefSeq"/>
        </authorList>
    </citation>
    <scope>IDENTIFICATION</scope>
</reference>
<dbReference type="InterPro" id="IPR011990">
    <property type="entry name" value="TPR-like_helical_dom_sf"/>
</dbReference>
<feature type="repeat" description="PPR" evidence="3">
    <location>
        <begin position="714"/>
        <end position="748"/>
    </location>
</feature>
<organism evidence="4 6">
    <name type="scientific">Dioscorea cayennensis subsp. rotundata</name>
    <name type="common">White Guinea yam</name>
    <name type="synonym">Dioscorea rotundata</name>
    <dbReference type="NCBI Taxonomy" id="55577"/>
    <lineage>
        <taxon>Eukaryota</taxon>
        <taxon>Viridiplantae</taxon>
        <taxon>Streptophyta</taxon>
        <taxon>Embryophyta</taxon>
        <taxon>Tracheophyta</taxon>
        <taxon>Spermatophyta</taxon>
        <taxon>Magnoliopsida</taxon>
        <taxon>Liliopsida</taxon>
        <taxon>Dioscoreales</taxon>
        <taxon>Dioscoreaceae</taxon>
        <taxon>Dioscorea</taxon>
    </lineage>
</organism>
<evidence type="ECO:0000313" key="6">
    <source>
        <dbReference type="RefSeq" id="XP_039128833.1"/>
    </source>
</evidence>
<feature type="repeat" description="PPR" evidence="3">
    <location>
        <begin position="267"/>
        <end position="301"/>
    </location>
</feature>
<feature type="repeat" description="PPR" evidence="3">
    <location>
        <begin position="367"/>
        <end position="401"/>
    </location>
</feature>
<sequence length="1022" mass="113672">MILKPSSPSSLLKLGLAPTLESLNFLLFSIAQSNKLALIPSLVSQFTSISSTIPRSSLRCLIFTLSARGEPERAVQVLETMKYANAGLQVDDFVASSIVSGFTKIGKPELGLGFYEKVEEREGFRSGLVTLTAVVDALCIIGRVGEACELVREMEKGGLVLDEVLYSCWISGLLRNGDLMEGLRKHCLMVENGIMPDVISYSVVIDGLCKEGSVEKVVGFLDEMKRKGIEPNLVTYTSIIQGFCVRGRVEEAFSVLKKVEESGIVLHEFVYAILIHGLCKVGDFDRVFGVLEEMEEKRIVAGDVTYNTVINGLCKAGRMTKADEMSKSFSGNNFTYSTLLHGYMKDMDVAGVMETRRRLEEAGICFDVVTCNVLIKALFMVRMVEDTVKLFNEMPQMGLAANCVTYCTMVDGCCKSGKIDEALQIFDQYRQKSVARNAACHNCLIRGLCNEQLVEIAVEVFEDLIEKNLVLDTSICRTLTRAQFVDGGEEKVIKFIQKMQKLDPKLLSFLSNDAVAFLCRNNCFEGALEIYFLMRGSGIVITSKSYYLLLKKLVQGQMKHVSQMIMNDFVKACGMFESRVINILLFYLCKRNVDVAIQFLGIMGKQSVSVRVLTAIVCALKNENRANDAYEVLMAAEKNGLSLDVVVYSSVVDRLCKEGHLGTALDLCESMKMKGMSPNIVIYNSVINVLCRQGSLVVAFRLFDSLEHNNVYPTAVTYAILISALAREGFMRDAKDLFGKMVGKGITPNTRIYNILINGYCNFGLIEEAQKLIMDMDDNCLQLDAFTVSAVISGFCLEGDIQGALDLFTLQKRREKFPDFLGFMNLIKGLFYNGRVEEARSILRDMLQCAEVVNLINHAGDELNIDESLVSLLGLACDQGRIKEVIDVLNEVRLTAFPTWRSESDYRIKHMKRLQDGGDFTTDVKMTGSGEGDIPLMEAEVPRHLYNISKSKNITADMVDMSNKFCKLGEENGRNNDHDHLIGKSLSHDFDSYYCIIASLCSKGELQKANSVVRAMLLSENC</sequence>
<dbReference type="Pfam" id="PF01535">
    <property type="entry name" value="PPR"/>
    <property type="match status" value="6"/>
</dbReference>
<dbReference type="InterPro" id="IPR050667">
    <property type="entry name" value="PPR-containing_protein"/>
</dbReference>
<feature type="repeat" description="PPR" evidence="3">
    <location>
        <begin position="127"/>
        <end position="161"/>
    </location>
</feature>
<feature type="repeat" description="PPR" evidence="3">
    <location>
        <begin position="162"/>
        <end position="196"/>
    </location>
</feature>
<evidence type="ECO:0000256" key="2">
    <source>
        <dbReference type="ARBA" id="ARBA00022737"/>
    </source>
</evidence>
<dbReference type="PANTHER" id="PTHR47939">
    <property type="entry name" value="MEMBRANE-ASSOCIATED SALT-INDUCIBLE PROTEIN-LIKE"/>
    <property type="match status" value="1"/>
</dbReference>
<accession>A0AB40BPD2</accession>
<dbReference type="Proteomes" id="UP001515500">
    <property type="component" value="Chromosome 7"/>
</dbReference>
<feature type="repeat" description="PPR" evidence="3">
    <location>
        <begin position="784"/>
        <end position="818"/>
    </location>
</feature>
<evidence type="ECO:0000256" key="3">
    <source>
        <dbReference type="PROSITE-ProRule" id="PRU00708"/>
    </source>
</evidence>
<dbReference type="PROSITE" id="PS51375">
    <property type="entry name" value="PPR"/>
    <property type="match status" value="14"/>
</dbReference>
<comment type="similarity">
    <text evidence="1">Belongs to the PPR family. P subfamily.</text>
</comment>
<dbReference type="Gene3D" id="1.25.40.10">
    <property type="entry name" value="Tetratricopeptide repeat domain"/>
    <property type="match status" value="7"/>
</dbReference>
<feature type="repeat" description="PPR" evidence="3">
    <location>
        <begin position="197"/>
        <end position="231"/>
    </location>
</feature>
<dbReference type="Pfam" id="PF12854">
    <property type="entry name" value="PPR_1"/>
    <property type="match status" value="1"/>
</dbReference>
<name>A0AB40BPD2_DIOCR</name>
<feature type="repeat" description="PPR" evidence="3">
    <location>
        <begin position="302"/>
        <end position="336"/>
    </location>
</feature>
<dbReference type="AlphaFoldDB" id="A0AB40BPD2"/>
<dbReference type="Pfam" id="PF13041">
    <property type="entry name" value="PPR_2"/>
    <property type="match status" value="5"/>
</dbReference>
<feature type="repeat" description="PPR" evidence="3">
    <location>
        <begin position="644"/>
        <end position="678"/>
    </location>
</feature>
<evidence type="ECO:0000313" key="5">
    <source>
        <dbReference type="RefSeq" id="XP_039128832.1"/>
    </source>
</evidence>